<proteinExistence type="predicted"/>
<comment type="caution">
    <text evidence="2">The sequence shown here is derived from an EMBL/GenBank/DDBJ whole genome shotgun (WGS) entry which is preliminary data.</text>
</comment>
<dbReference type="EMBL" id="QZWG01000017">
    <property type="protein sequence ID" value="RZB54742.1"/>
    <property type="molecule type" value="Genomic_DNA"/>
</dbReference>
<feature type="domain" description="F-box" evidence="1">
    <location>
        <begin position="14"/>
        <end position="61"/>
    </location>
</feature>
<protein>
    <recommendedName>
        <fullName evidence="1">F-box domain-containing protein</fullName>
    </recommendedName>
</protein>
<evidence type="ECO:0000313" key="3">
    <source>
        <dbReference type="Proteomes" id="UP000289340"/>
    </source>
</evidence>
<dbReference type="AlphaFoldDB" id="A0A445G0K2"/>
<dbReference type="SUPFAM" id="SSF81383">
    <property type="entry name" value="F-box domain"/>
    <property type="match status" value="1"/>
</dbReference>
<dbReference type="InterPro" id="IPR036047">
    <property type="entry name" value="F-box-like_dom_sf"/>
</dbReference>
<dbReference type="InterPro" id="IPR001810">
    <property type="entry name" value="F-box_dom"/>
</dbReference>
<dbReference type="SMART" id="SM00256">
    <property type="entry name" value="FBOX"/>
    <property type="match status" value="1"/>
</dbReference>
<dbReference type="PANTHER" id="PTHR31672:SF13">
    <property type="entry name" value="F-BOX PROTEIN CPR30-LIKE"/>
    <property type="match status" value="1"/>
</dbReference>
<name>A0A445G0K2_GLYSO</name>
<sequence length="258" mass="29742">MKRGRRKEERQAQKHEKVILPQEMVNQILLRLPVKSLLQFKTVCKSWLSHISDPHFAISHFDLAAARTERIALLVPFDREFLSIDFDASLASNALNLDPLLASKSFSLVILGSCRGFLLLICGHRLYVWNPSTDDYLVVLASYNRNFPQDELVTHFEYFSLRANTWKATDGTGFSYKQCYYYNDNQIGCFSNNALHWLAFRFDESLNVIVAFDLTKKVFWRSLCPFFWSSETLTLYFEGTWGIVLSMCCGAGPISRYG</sequence>
<evidence type="ECO:0000313" key="2">
    <source>
        <dbReference type="EMBL" id="RZB54742.1"/>
    </source>
</evidence>
<organism evidence="2 3">
    <name type="scientific">Glycine soja</name>
    <name type="common">Wild soybean</name>
    <dbReference type="NCBI Taxonomy" id="3848"/>
    <lineage>
        <taxon>Eukaryota</taxon>
        <taxon>Viridiplantae</taxon>
        <taxon>Streptophyta</taxon>
        <taxon>Embryophyta</taxon>
        <taxon>Tracheophyta</taxon>
        <taxon>Spermatophyta</taxon>
        <taxon>Magnoliopsida</taxon>
        <taxon>eudicotyledons</taxon>
        <taxon>Gunneridae</taxon>
        <taxon>Pentapetalae</taxon>
        <taxon>rosids</taxon>
        <taxon>fabids</taxon>
        <taxon>Fabales</taxon>
        <taxon>Fabaceae</taxon>
        <taxon>Papilionoideae</taxon>
        <taxon>50 kb inversion clade</taxon>
        <taxon>NPAAA clade</taxon>
        <taxon>indigoferoid/millettioid clade</taxon>
        <taxon>Phaseoleae</taxon>
        <taxon>Glycine</taxon>
        <taxon>Glycine subgen. Soja</taxon>
    </lineage>
</organism>
<dbReference type="Pfam" id="PF00646">
    <property type="entry name" value="F-box"/>
    <property type="match status" value="1"/>
</dbReference>
<dbReference type="Gene3D" id="1.20.1280.50">
    <property type="match status" value="1"/>
</dbReference>
<gene>
    <name evidence="2" type="ORF">D0Y65_044608</name>
</gene>
<dbReference type="PROSITE" id="PS50181">
    <property type="entry name" value="FBOX"/>
    <property type="match status" value="1"/>
</dbReference>
<dbReference type="CDD" id="cd22157">
    <property type="entry name" value="F-box_AtFBW1-like"/>
    <property type="match status" value="1"/>
</dbReference>
<keyword evidence="3" id="KW-1185">Reference proteome</keyword>
<dbReference type="InterPro" id="IPR050796">
    <property type="entry name" value="SCF_F-box_component"/>
</dbReference>
<evidence type="ECO:0000259" key="1">
    <source>
        <dbReference type="PROSITE" id="PS50181"/>
    </source>
</evidence>
<dbReference type="Proteomes" id="UP000289340">
    <property type="component" value="Chromosome 17"/>
</dbReference>
<dbReference type="PANTHER" id="PTHR31672">
    <property type="entry name" value="BNACNNG10540D PROTEIN"/>
    <property type="match status" value="1"/>
</dbReference>
<reference evidence="2 3" key="1">
    <citation type="submission" date="2018-09" db="EMBL/GenBank/DDBJ databases">
        <title>A high-quality reference genome of wild soybean provides a powerful tool to mine soybean genomes.</title>
        <authorList>
            <person name="Xie M."/>
            <person name="Chung C.Y.L."/>
            <person name="Li M.-W."/>
            <person name="Wong F.-L."/>
            <person name="Chan T.-F."/>
            <person name="Lam H.-M."/>
        </authorList>
    </citation>
    <scope>NUCLEOTIDE SEQUENCE [LARGE SCALE GENOMIC DNA]</scope>
    <source>
        <strain evidence="3">cv. W05</strain>
        <tissue evidence="2">Hypocotyl of etiolated seedlings</tissue>
    </source>
</reference>
<accession>A0A445G0K2</accession>